<dbReference type="EnsemblPlants" id="PGSC0003DMT400056401">
    <property type="protein sequence ID" value="PGSC0003DMT400056401"/>
    <property type="gene ID" value="PGSC0003DMG400021916"/>
</dbReference>
<dbReference type="Gramene" id="PGSC0003DMT400056401">
    <property type="protein sequence ID" value="PGSC0003DMT400056401"/>
    <property type="gene ID" value="PGSC0003DMG400021916"/>
</dbReference>
<dbReference type="Proteomes" id="UP000011115">
    <property type="component" value="Unassembled WGS sequence"/>
</dbReference>
<name>M1BZE4_SOLTU</name>
<keyword evidence="1" id="KW-0472">Membrane</keyword>
<accession>M1BZE4</accession>
<dbReference type="HOGENOM" id="CLU_1655252_0_0_1"/>
<organism evidence="2 3">
    <name type="scientific">Solanum tuberosum</name>
    <name type="common">Potato</name>
    <dbReference type="NCBI Taxonomy" id="4113"/>
    <lineage>
        <taxon>Eukaryota</taxon>
        <taxon>Viridiplantae</taxon>
        <taxon>Streptophyta</taxon>
        <taxon>Embryophyta</taxon>
        <taxon>Tracheophyta</taxon>
        <taxon>Spermatophyta</taxon>
        <taxon>Magnoliopsida</taxon>
        <taxon>eudicotyledons</taxon>
        <taxon>Gunneridae</taxon>
        <taxon>Pentapetalae</taxon>
        <taxon>asterids</taxon>
        <taxon>lamiids</taxon>
        <taxon>Solanales</taxon>
        <taxon>Solanaceae</taxon>
        <taxon>Solanoideae</taxon>
        <taxon>Solaneae</taxon>
        <taxon>Solanum</taxon>
    </lineage>
</organism>
<keyword evidence="3" id="KW-1185">Reference proteome</keyword>
<evidence type="ECO:0000313" key="2">
    <source>
        <dbReference type="EnsemblPlants" id="PGSC0003DMT400056401"/>
    </source>
</evidence>
<evidence type="ECO:0000256" key="1">
    <source>
        <dbReference type="SAM" id="Phobius"/>
    </source>
</evidence>
<feature type="transmembrane region" description="Helical" evidence="1">
    <location>
        <begin position="128"/>
        <end position="152"/>
    </location>
</feature>
<reference evidence="2" key="2">
    <citation type="submission" date="2015-06" db="UniProtKB">
        <authorList>
            <consortium name="EnsemblPlants"/>
        </authorList>
    </citation>
    <scope>IDENTIFICATION</scope>
    <source>
        <strain evidence="2">DM1-3 516 R44</strain>
    </source>
</reference>
<dbReference type="AlphaFoldDB" id="M1BZE4"/>
<keyword evidence="1" id="KW-0812">Transmembrane</keyword>
<feature type="transmembrane region" description="Helical" evidence="1">
    <location>
        <begin position="65"/>
        <end position="83"/>
    </location>
</feature>
<evidence type="ECO:0000313" key="3">
    <source>
        <dbReference type="Proteomes" id="UP000011115"/>
    </source>
</evidence>
<reference evidence="3" key="1">
    <citation type="journal article" date="2011" name="Nature">
        <title>Genome sequence and analysis of the tuber crop potato.</title>
        <authorList>
            <consortium name="The Potato Genome Sequencing Consortium"/>
        </authorList>
    </citation>
    <scope>NUCLEOTIDE SEQUENCE [LARGE SCALE GENOMIC DNA]</scope>
    <source>
        <strain evidence="3">cv. DM1-3 516 R44</strain>
    </source>
</reference>
<dbReference type="PaxDb" id="4113-PGSC0003DMT400056401"/>
<dbReference type="InParanoid" id="M1BZE4"/>
<proteinExistence type="predicted"/>
<protein>
    <submittedName>
        <fullName evidence="2">Uncharacterized protein</fullName>
    </submittedName>
</protein>
<sequence length="160" mass="18446">MTNSATLVGLTKHDRRITVYSLAPISFDSGFMHVFEPQLVNLFDIAFHIRQITDYHFFSPFKPSFFIQVPSLSTMVILFSFQLRRVTVSLLVCRHSSNIFNCENCHFGKRQALWVIHHFGWGTPSVDFILFFNVFGLSFMYSSLACPLAFIATNHENIIE</sequence>
<keyword evidence="1" id="KW-1133">Transmembrane helix</keyword>